<dbReference type="AlphaFoldDB" id="A0AAE0N565"/>
<evidence type="ECO:0000256" key="1">
    <source>
        <dbReference type="SAM" id="Phobius"/>
    </source>
</evidence>
<evidence type="ECO:0000313" key="2">
    <source>
        <dbReference type="EMBL" id="KAK3371126.1"/>
    </source>
</evidence>
<feature type="transmembrane region" description="Helical" evidence="1">
    <location>
        <begin position="52"/>
        <end position="75"/>
    </location>
</feature>
<reference evidence="2" key="2">
    <citation type="submission" date="2023-06" db="EMBL/GenBank/DDBJ databases">
        <authorList>
            <consortium name="Lawrence Berkeley National Laboratory"/>
            <person name="Haridas S."/>
            <person name="Hensen N."/>
            <person name="Bonometti L."/>
            <person name="Westerberg I."/>
            <person name="Brannstrom I.O."/>
            <person name="Guillou S."/>
            <person name="Cros-Aarteil S."/>
            <person name="Calhoun S."/>
            <person name="Kuo A."/>
            <person name="Mondo S."/>
            <person name="Pangilinan J."/>
            <person name="Riley R."/>
            <person name="Labutti K."/>
            <person name="Andreopoulos B."/>
            <person name="Lipzen A."/>
            <person name="Chen C."/>
            <person name="Yanf M."/>
            <person name="Daum C."/>
            <person name="Ng V."/>
            <person name="Clum A."/>
            <person name="Steindorff A."/>
            <person name="Ohm R."/>
            <person name="Martin F."/>
            <person name="Silar P."/>
            <person name="Natvig D."/>
            <person name="Lalanne C."/>
            <person name="Gautier V."/>
            <person name="Ament-Velasquez S.L."/>
            <person name="Kruys A."/>
            <person name="Hutchinson M.I."/>
            <person name="Powell A.J."/>
            <person name="Barry K."/>
            <person name="Miller A.N."/>
            <person name="Grigoriev I.V."/>
            <person name="Debuchy R."/>
            <person name="Gladieux P."/>
            <person name="Thoren M.H."/>
            <person name="Johannesson H."/>
        </authorList>
    </citation>
    <scope>NUCLEOTIDE SEQUENCE</scope>
    <source>
        <strain evidence="2">CBS 958.72</strain>
    </source>
</reference>
<comment type="caution">
    <text evidence="2">The sequence shown here is derived from an EMBL/GenBank/DDBJ whole genome shotgun (WGS) entry which is preliminary data.</text>
</comment>
<keyword evidence="1" id="KW-0812">Transmembrane</keyword>
<organism evidence="2 3">
    <name type="scientific">Lasiosphaeria ovina</name>
    <dbReference type="NCBI Taxonomy" id="92902"/>
    <lineage>
        <taxon>Eukaryota</taxon>
        <taxon>Fungi</taxon>
        <taxon>Dikarya</taxon>
        <taxon>Ascomycota</taxon>
        <taxon>Pezizomycotina</taxon>
        <taxon>Sordariomycetes</taxon>
        <taxon>Sordariomycetidae</taxon>
        <taxon>Sordariales</taxon>
        <taxon>Lasiosphaeriaceae</taxon>
        <taxon>Lasiosphaeria</taxon>
    </lineage>
</organism>
<accession>A0AAE0N565</accession>
<protein>
    <submittedName>
        <fullName evidence="2">Uncharacterized protein</fullName>
    </submittedName>
</protein>
<sequence length="98" mass="11275">MQEFLYYVFHPEEVSKEYSRPRVWIDWVFDLREKRPDGTVHRHLVEIIEGWSALRITVASLFPVLGSAILGIVWASMTQDVQTAFTVASFLLTFGSGK</sequence>
<proteinExistence type="predicted"/>
<keyword evidence="1" id="KW-1133">Transmembrane helix</keyword>
<dbReference type="EMBL" id="JAULSN010000005">
    <property type="protein sequence ID" value="KAK3371126.1"/>
    <property type="molecule type" value="Genomic_DNA"/>
</dbReference>
<evidence type="ECO:0000313" key="3">
    <source>
        <dbReference type="Proteomes" id="UP001287356"/>
    </source>
</evidence>
<dbReference type="Proteomes" id="UP001287356">
    <property type="component" value="Unassembled WGS sequence"/>
</dbReference>
<gene>
    <name evidence="2" type="ORF">B0T24DRAFT_627811</name>
</gene>
<keyword evidence="3" id="KW-1185">Reference proteome</keyword>
<keyword evidence="1" id="KW-0472">Membrane</keyword>
<reference evidence="2" key="1">
    <citation type="journal article" date="2023" name="Mol. Phylogenet. Evol.">
        <title>Genome-scale phylogeny and comparative genomics of the fungal order Sordariales.</title>
        <authorList>
            <person name="Hensen N."/>
            <person name="Bonometti L."/>
            <person name="Westerberg I."/>
            <person name="Brannstrom I.O."/>
            <person name="Guillou S."/>
            <person name="Cros-Aarteil S."/>
            <person name="Calhoun S."/>
            <person name="Haridas S."/>
            <person name="Kuo A."/>
            <person name="Mondo S."/>
            <person name="Pangilinan J."/>
            <person name="Riley R."/>
            <person name="LaButti K."/>
            <person name="Andreopoulos B."/>
            <person name="Lipzen A."/>
            <person name="Chen C."/>
            <person name="Yan M."/>
            <person name="Daum C."/>
            <person name="Ng V."/>
            <person name="Clum A."/>
            <person name="Steindorff A."/>
            <person name="Ohm R.A."/>
            <person name="Martin F."/>
            <person name="Silar P."/>
            <person name="Natvig D.O."/>
            <person name="Lalanne C."/>
            <person name="Gautier V."/>
            <person name="Ament-Velasquez S.L."/>
            <person name="Kruys A."/>
            <person name="Hutchinson M.I."/>
            <person name="Powell A.J."/>
            <person name="Barry K."/>
            <person name="Miller A.N."/>
            <person name="Grigoriev I.V."/>
            <person name="Debuchy R."/>
            <person name="Gladieux P."/>
            <person name="Hiltunen Thoren M."/>
            <person name="Johannesson H."/>
        </authorList>
    </citation>
    <scope>NUCLEOTIDE SEQUENCE</scope>
    <source>
        <strain evidence="2">CBS 958.72</strain>
    </source>
</reference>
<name>A0AAE0N565_9PEZI</name>